<dbReference type="EMBL" id="JAKLUA010000004">
    <property type="protein sequence ID" value="MCG2668308.1"/>
    <property type="molecule type" value="Genomic_DNA"/>
</dbReference>
<evidence type="ECO:0000259" key="3">
    <source>
        <dbReference type="Pfam" id="PF14690"/>
    </source>
</evidence>
<accession>A0A9X1R799</accession>
<evidence type="ECO:0000313" key="6">
    <source>
        <dbReference type="EMBL" id="MCG2668308.1"/>
    </source>
</evidence>
<dbReference type="Pfam" id="PF02796">
    <property type="entry name" value="HTH_7"/>
    <property type="match status" value="1"/>
</dbReference>
<evidence type="ECO:0000313" key="5">
    <source>
        <dbReference type="EMBL" id="MCG2626311.1"/>
    </source>
</evidence>
<dbReference type="GO" id="GO:0000150">
    <property type="term" value="F:DNA strand exchange activity"/>
    <property type="evidence" value="ECO:0007669"/>
    <property type="project" value="InterPro"/>
</dbReference>
<name>A0A9X1R799_9BRAD</name>
<dbReference type="InterPro" id="IPR029261">
    <property type="entry name" value="Transposase_Znf"/>
</dbReference>
<organism evidence="4 8">
    <name type="scientific">Bradyrhizobium zhengyangense</name>
    <dbReference type="NCBI Taxonomy" id="2911009"/>
    <lineage>
        <taxon>Bacteria</taxon>
        <taxon>Pseudomonadati</taxon>
        <taxon>Pseudomonadota</taxon>
        <taxon>Alphaproteobacteria</taxon>
        <taxon>Hyphomicrobiales</taxon>
        <taxon>Nitrobacteraceae</taxon>
        <taxon>Bradyrhizobium</taxon>
    </lineage>
</organism>
<dbReference type="Gene3D" id="1.10.10.60">
    <property type="entry name" value="Homeodomain-like"/>
    <property type="match status" value="1"/>
</dbReference>
<feature type="domain" description="Transposase IS204/IS1001/IS1096/IS1165 DDE" evidence="1">
    <location>
        <begin position="158"/>
        <end position="258"/>
    </location>
</feature>
<proteinExistence type="predicted"/>
<dbReference type="GO" id="GO:0003677">
    <property type="term" value="F:DNA binding"/>
    <property type="evidence" value="ECO:0007669"/>
    <property type="project" value="InterPro"/>
</dbReference>
<dbReference type="PANTHER" id="PTHR33498:SF1">
    <property type="entry name" value="TRANSPOSASE FOR INSERTION SEQUENCE ELEMENT IS1557"/>
    <property type="match status" value="1"/>
</dbReference>
<dbReference type="Proteomes" id="UP001139054">
    <property type="component" value="Unassembled WGS sequence"/>
</dbReference>
<gene>
    <name evidence="6" type="ORF">L6637_15210</name>
    <name evidence="4" type="ORF">L6654_06640</name>
    <name evidence="5" type="ORF">L6654_06695</name>
</gene>
<feature type="domain" description="Transposase IS204/IS1001/IS1096/IS1165 DDE" evidence="1">
    <location>
        <begin position="390"/>
        <end position="514"/>
    </location>
</feature>
<feature type="domain" description="Resolvase HTH" evidence="2">
    <location>
        <begin position="285"/>
        <end position="317"/>
    </location>
</feature>
<evidence type="ECO:0000259" key="1">
    <source>
        <dbReference type="Pfam" id="PF01610"/>
    </source>
</evidence>
<dbReference type="EMBL" id="JAKLTY010000003">
    <property type="protein sequence ID" value="MCG2626311.1"/>
    <property type="molecule type" value="Genomic_DNA"/>
</dbReference>
<evidence type="ECO:0000259" key="2">
    <source>
        <dbReference type="Pfam" id="PF02796"/>
    </source>
</evidence>
<dbReference type="Pfam" id="PF14690">
    <property type="entry name" value="Zn_ribbon_ISL3"/>
    <property type="match status" value="1"/>
</dbReference>
<comment type="caution">
    <text evidence="4">The sequence shown here is derived from an EMBL/GenBank/DDBJ whole genome shotgun (WGS) entry which is preliminary data.</text>
</comment>
<protein>
    <submittedName>
        <fullName evidence="4">ISL3 family transposase</fullName>
    </submittedName>
</protein>
<reference evidence="4" key="1">
    <citation type="submission" date="2022-01" db="EMBL/GenBank/DDBJ databases">
        <title>Genome sequnece data of strain Bradyrhizobium sp. nov.</title>
        <authorList>
            <person name="Zhang J."/>
        </authorList>
    </citation>
    <scope>NUCLEOTIDE SEQUENCE</scope>
    <source>
        <strain evidence="6">WYCCWR 12774</strain>
        <strain evidence="4">WYCCWR 13023</strain>
    </source>
</reference>
<keyword evidence="7" id="KW-1185">Reference proteome</keyword>
<feature type="domain" description="Transposase IS204/IS1001/IS1096/IS1165 zinc-finger" evidence="3">
    <location>
        <begin position="38"/>
        <end position="79"/>
    </location>
</feature>
<dbReference type="PANTHER" id="PTHR33498">
    <property type="entry name" value="TRANSPOSASE FOR INSERTION SEQUENCE ELEMENT IS1557"/>
    <property type="match status" value="1"/>
</dbReference>
<dbReference type="InterPro" id="IPR047951">
    <property type="entry name" value="Transpos_ISL3"/>
</dbReference>
<dbReference type="EMBL" id="JAKLTY010000003">
    <property type="protein sequence ID" value="MCG2626300.1"/>
    <property type="molecule type" value="Genomic_DNA"/>
</dbReference>
<dbReference type="InterPro" id="IPR002560">
    <property type="entry name" value="Transposase_DDE"/>
</dbReference>
<dbReference type="RefSeq" id="WP_237871115.1">
    <property type="nucleotide sequence ID" value="NZ_JAKLTY010000003.1"/>
</dbReference>
<evidence type="ECO:0000313" key="4">
    <source>
        <dbReference type="EMBL" id="MCG2626300.1"/>
    </source>
</evidence>
<sequence>MCRKMHAAPLTPAGLAIDGVEIGAAKIIVLARPSTKMATCPECGAVSDRIHSRYRRRLIDLPAHGRIVEINVETRRFRCVRTGCRRRIFVQRLGDAVALPSARRTVRMDGIVHRLGLALGGRPGHNLASRLAIPVSKDTLLRTVRRRAARPRDPLRAVGIDDWAWRKGCQYGTVICDLERRRIVALLPDRASGTSAAWLRDHPSIEFIARDRGASYGDAASKGAPQAIQIADRWHLFENASASFLDVVRQNMHAIRKSSATGDIDPALLSCAERKRWENFQHRKKTVDAVLRLLEQGTPLKQITRRLSLARQTVRRIARGGGLEVFRSRVSILEPYAETLDALWTGGCRNGAELWRRLRTKGFQGSLRVVAEWVTRRRLDESSNPAGRMRKTPSARKIARLMTIERDQVPRDQASLMAKIAHDVPPLLEARDLVDRFHEIMRQQTAADLNPWIAAAIASPLSSFAKGIIADRDAVRAAIIQPWSNGQTEGQITKLKLVKRQMYGRAKLDLLEARVIGAA</sequence>
<dbReference type="Proteomes" id="UP001139012">
    <property type="component" value="Unassembled WGS sequence"/>
</dbReference>
<evidence type="ECO:0000313" key="8">
    <source>
        <dbReference type="Proteomes" id="UP001139054"/>
    </source>
</evidence>
<dbReference type="AlphaFoldDB" id="A0A9X1R799"/>
<dbReference type="Pfam" id="PF01610">
    <property type="entry name" value="DDE_Tnp_ISL3"/>
    <property type="match status" value="2"/>
</dbReference>
<evidence type="ECO:0000313" key="7">
    <source>
        <dbReference type="Proteomes" id="UP001139012"/>
    </source>
</evidence>
<dbReference type="NCBIfam" id="NF033550">
    <property type="entry name" value="transpos_ISL3"/>
    <property type="match status" value="1"/>
</dbReference>
<dbReference type="InterPro" id="IPR006120">
    <property type="entry name" value="Resolvase_HTH_dom"/>
</dbReference>